<reference evidence="3" key="1">
    <citation type="journal article" date="2018" name="Nat. Microbiol.">
        <title>Leveraging single-cell genomics to expand the fungal tree of life.</title>
        <authorList>
            <person name="Ahrendt S.R."/>
            <person name="Quandt C.A."/>
            <person name="Ciobanu D."/>
            <person name="Clum A."/>
            <person name="Salamov A."/>
            <person name="Andreopoulos B."/>
            <person name="Cheng J.F."/>
            <person name="Woyke T."/>
            <person name="Pelin A."/>
            <person name="Henrissat B."/>
            <person name="Reynolds N.K."/>
            <person name="Benny G.L."/>
            <person name="Smith M.E."/>
            <person name="James T.Y."/>
            <person name="Grigoriev I.V."/>
        </authorList>
    </citation>
    <scope>NUCLEOTIDE SEQUENCE [LARGE SCALE GENOMIC DNA]</scope>
</reference>
<dbReference type="EMBL" id="KZ994812">
    <property type="protein sequence ID" value="RKO91998.1"/>
    <property type="molecule type" value="Genomic_DNA"/>
</dbReference>
<keyword evidence="3" id="KW-1185">Reference proteome</keyword>
<evidence type="ECO:0000313" key="2">
    <source>
        <dbReference type="EMBL" id="RKO91998.1"/>
    </source>
</evidence>
<feature type="compositionally biased region" description="Gly residues" evidence="1">
    <location>
        <begin position="34"/>
        <end position="43"/>
    </location>
</feature>
<evidence type="ECO:0000256" key="1">
    <source>
        <dbReference type="SAM" id="MobiDB-lite"/>
    </source>
</evidence>
<gene>
    <name evidence="2" type="ORF">BDK51DRAFT_30604</name>
</gene>
<accession>A0A4P9WKA5</accession>
<sequence>MTPRGEGRVGGRASKGVGSRAEKGQTFGLRRGGRPGSGLGFGPGTVRTGVAPFVTSNWNEKKAVGYREQEVHVWKVSPLWWRLDQSAPARPDFRGQKAKRTLTVARPAGRRLAPLPSAGAVFGAHVAHEEQGIWSVGRRGVETAGDRSAACQLTCASACRPPDCPHQNRVAPSFPPPSPKTFAINLTKSTPPPTIIKYPPAMSGAGKDEYGHYITSAAYGDAPAWSTSHLDLFSSIFTAPALAADEPKSAATPEVVKPKIESLKAKEVRPKGTLTKSS</sequence>
<name>A0A4P9WKA5_9FUNG</name>
<feature type="region of interest" description="Disordered" evidence="1">
    <location>
        <begin position="1"/>
        <end position="43"/>
    </location>
</feature>
<dbReference type="Proteomes" id="UP000269721">
    <property type="component" value="Unassembled WGS sequence"/>
</dbReference>
<organism evidence="2 3">
    <name type="scientific">Blyttiomyces helicus</name>
    <dbReference type="NCBI Taxonomy" id="388810"/>
    <lineage>
        <taxon>Eukaryota</taxon>
        <taxon>Fungi</taxon>
        <taxon>Fungi incertae sedis</taxon>
        <taxon>Chytridiomycota</taxon>
        <taxon>Chytridiomycota incertae sedis</taxon>
        <taxon>Chytridiomycetes</taxon>
        <taxon>Chytridiomycetes incertae sedis</taxon>
        <taxon>Blyttiomyces</taxon>
    </lineage>
</organism>
<proteinExistence type="predicted"/>
<evidence type="ECO:0000313" key="3">
    <source>
        <dbReference type="Proteomes" id="UP000269721"/>
    </source>
</evidence>
<dbReference type="AlphaFoldDB" id="A0A4P9WKA5"/>
<protein>
    <submittedName>
        <fullName evidence="2">Uncharacterized protein</fullName>
    </submittedName>
</protein>